<evidence type="ECO:0000313" key="4">
    <source>
        <dbReference type="Proteomes" id="UP000694620"/>
    </source>
</evidence>
<dbReference type="AlphaFoldDB" id="A0A8C4RD44"/>
<reference evidence="3" key="3">
    <citation type="submission" date="2025-09" db="UniProtKB">
        <authorList>
            <consortium name="Ensembl"/>
        </authorList>
    </citation>
    <scope>IDENTIFICATION</scope>
</reference>
<reference evidence="3" key="1">
    <citation type="submission" date="2021-06" db="EMBL/GenBank/DDBJ databases">
        <authorList>
            <consortium name="Wellcome Sanger Institute Data Sharing"/>
        </authorList>
    </citation>
    <scope>NUCLEOTIDE SEQUENCE [LARGE SCALE GENOMIC DNA]</scope>
</reference>
<name>A0A8C4RD44_ERPCA</name>
<dbReference type="GeneTree" id="ENSGT00390000010811"/>
<feature type="domain" description="Sodium channel modifier 1 zinc-finger" evidence="2">
    <location>
        <begin position="44"/>
        <end position="70"/>
    </location>
</feature>
<accession>A0A8C4RD44</accession>
<evidence type="ECO:0000259" key="2">
    <source>
        <dbReference type="Pfam" id="PF15803"/>
    </source>
</evidence>
<evidence type="ECO:0000256" key="1">
    <source>
        <dbReference type="SAM" id="MobiDB-lite"/>
    </source>
</evidence>
<dbReference type="GO" id="GO:0005634">
    <property type="term" value="C:nucleus"/>
    <property type="evidence" value="ECO:0007669"/>
    <property type="project" value="TreeGrafter"/>
</dbReference>
<dbReference type="Pfam" id="PF15803">
    <property type="entry name" value="zf-SCNM1"/>
    <property type="match status" value="1"/>
</dbReference>
<keyword evidence="4" id="KW-1185">Reference proteome</keyword>
<feature type="region of interest" description="Disordered" evidence="1">
    <location>
        <begin position="130"/>
        <end position="154"/>
    </location>
</feature>
<dbReference type="InterPro" id="IPR033570">
    <property type="entry name" value="SCNM1"/>
</dbReference>
<dbReference type="Ensembl" id="ENSECRT00000000833.1">
    <property type="protein sequence ID" value="ENSECRP00000000819.1"/>
    <property type="gene ID" value="ENSECRG00000000533.1"/>
</dbReference>
<reference evidence="3" key="2">
    <citation type="submission" date="2025-08" db="UniProtKB">
        <authorList>
            <consortium name="Ensembl"/>
        </authorList>
    </citation>
    <scope>IDENTIFICATION</scope>
</reference>
<dbReference type="PANTHER" id="PTHR32297">
    <property type="entry name" value="SODIUM CHANNEL MODIFIER 1"/>
    <property type="match status" value="1"/>
</dbReference>
<dbReference type="GO" id="GO:0008380">
    <property type="term" value="P:RNA splicing"/>
    <property type="evidence" value="ECO:0007669"/>
    <property type="project" value="InterPro"/>
</dbReference>
<proteinExistence type="predicted"/>
<dbReference type="Proteomes" id="UP000694620">
    <property type="component" value="Chromosome 2"/>
</dbReference>
<evidence type="ECO:0000313" key="3">
    <source>
        <dbReference type="Ensembl" id="ENSECRP00000000819.1"/>
    </source>
</evidence>
<dbReference type="InterPro" id="IPR031622">
    <property type="entry name" value="Znf-SCNM1"/>
</dbReference>
<protein>
    <submittedName>
        <fullName evidence="3">Sodium channel modifier 1</fullName>
    </submittedName>
</protein>
<feature type="compositionally biased region" description="Low complexity" evidence="1">
    <location>
        <begin position="143"/>
        <end position="154"/>
    </location>
</feature>
<sequence>MSFKREGDDLSQLNVLKKRRVADLLSNYIPEDEAALLKNGRYTCLVCSYRPVFDTVDMLTVHRTGKRHLAGLKQFYGKKQQLKNEVEKRRHQDYIKAEEEGRKVEACPAPLLAQTRQITHHALLKSAPYNSCHKRNRPNVNPSQSEVESTSAVTTSPLPSFSVVETTSCINTIPETLPPEDSKSLPATQKKPVSHKRKDNVRKYPLFQCIQTRKRRKNNGKGLNTILH</sequence>
<gene>
    <name evidence="3" type="primary">SCNM1</name>
    <name evidence="3" type="synonym">scnm1</name>
</gene>
<feature type="region of interest" description="Disordered" evidence="1">
    <location>
        <begin position="173"/>
        <end position="198"/>
    </location>
</feature>
<dbReference type="PANTHER" id="PTHR32297:SF1">
    <property type="entry name" value="SODIUM CHANNEL MODIFIER 1"/>
    <property type="match status" value="1"/>
</dbReference>
<organism evidence="3 4">
    <name type="scientific">Erpetoichthys calabaricus</name>
    <name type="common">Rope fish</name>
    <name type="synonym">Calamoichthys calabaricus</name>
    <dbReference type="NCBI Taxonomy" id="27687"/>
    <lineage>
        <taxon>Eukaryota</taxon>
        <taxon>Metazoa</taxon>
        <taxon>Chordata</taxon>
        <taxon>Craniata</taxon>
        <taxon>Vertebrata</taxon>
        <taxon>Euteleostomi</taxon>
        <taxon>Actinopterygii</taxon>
        <taxon>Polypteriformes</taxon>
        <taxon>Polypteridae</taxon>
        <taxon>Erpetoichthys</taxon>
    </lineage>
</organism>